<feature type="compositionally biased region" description="Basic and acidic residues" evidence="1">
    <location>
        <begin position="49"/>
        <end position="65"/>
    </location>
</feature>
<name>A0A409XAP4_PSICY</name>
<reference evidence="2 3" key="1">
    <citation type="journal article" date="2018" name="Evol. Lett.">
        <title>Horizontal gene cluster transfer increased hallucinogenic mushroom diversity.</title>
        <authorList>
            <person name="Reynolds H.T."/>
            <person name="Vijayakumar V."/>
            <person name="Gluck-Thaler E."/>
            <person name="Korotkin H.B."/>
            <person name="Matheny P.B."/>
            <person name="Slot J.C."/>
        </authorList>
    </citation>
    <scope>NUCLEOTIDE SEQUENCE [LARGE SCALE GENOMIC DNA]</scope>
    <source>
        <strain evidence="2 3">2631</strain>
    </source>
</reference>
<sequence>MYSSWGAAHTRTRTPSWQAKPTLQSHTTTTNTNGNGNMLFANTGTNPDNGRDRDRGGSQLDKAAR</sequence>
<evidence type="ECO:0000256" key="1">
    <source>
        <dbReference type="SAM" id="MobiDB-lite"/>
    </source>
</evidence>
<evidence type="ECO:0000313" key="3">
    <source>
        <dbReference type="Proteomes" id="UP000283269"/>
    </source>
</evidence>
<evidence type="ECO:0000313" key="2">
    <source>
        <dbReference type="EMBL" id="PPQ87883.1"/>
    </source>
</evidence>
<gene>
    <name evidence="2" type="ORF">CVT25_000720</name>
</gene>
<dbReference type="InParanoid" id="A0A409XAP4"/>
<dbReference type="EMBL" id="NHYD01002189">
    <property type="protein sequence ID" value="PPQ87883.1"/>
    <property type="molecule type" value="Genomic_DNA"/>
</dbReference>
<organism evidence="2 3">
    <name type="scientific">Psilocybe cyanescens</name>
    <dbReference type="NCBI Taxonomy" id="93625"/>
    <lineage>
        <taxon>Eukaryota</taxon>
        <taxon>Fungi</taxon>
        <taxon>Dikarya</taxon>
        <taxon>Basidiomycota</taxon>
        <taxon>Agaricomycotina</taxon>
        <taxon>Agaricomycetes</taxon>
        <taxon>Agaricomycetidae</taxon>
        <taxon>Agaricales</taxon>
        <taxon>Agaricineae</taxon>
        <taxon>Strophariaceae</taxon>
        <taxon>Psilocybe</taxon>
    </lineage>
</organism>
<dbReference type="AlphaFoldDB" id="A0A409XAP4"/>
<accession>A0A409XAP4</accession>
<feature type="compositionally biased region" description="Low complexity" evidence="1">
    <location>
        <begin position="27"/>
        <end position="37"/>
    </location>
</feature>
<proteinExistence type="predicted"/>
<keyword evidence="3" id="KW-1185">Reference proteome</keyword>
<dbReference type="Proteomes" id="UP000283269">
    <property type="component" value="Unassembled WGS sequence"/>
</dbReference>
<protein>
    <submittedName>
        <fullName evidence="2">Uncharacterized protein</fullName>
    </submittedName>
</protein>
<feature type="compositionally biased region" description="Polar residues" evidence="1">
    <location>
        <begin position="13"/>
        <end position="26"/>
    </location>
</feature>
<comment type="caution">
    <text evidence="2">The sequence shown here is derived from an EMBL/GenBank/DDBJ whole genome shotgun (WGS) entry which is preliminary data.</text>
</comment>
<feature type="region of interest" description="Disordered" evidence="1">
    <location>
        <begin position="1"/>
        <end position="65"/>
    </location>
</feature>